<dbReference type="EMBL" id="CP060587">
    <property type="protein sequence ID" value="QNL94758.1"/>
    <property type="molecule type" value="Genomic_DNA"/>
</dbReference>
<sequence>MKFQTRAIAVVLTTIIVALSCQAPSHAADKNDLFLRYRAFISPKYTPATNLAQNGPCTPKGKTPYRFSGDNRSWSATNPGARLDMVVLFDWSKKTAKVTYKFVGKTNRYKKVKGKWKFESQRQATGTFSAKTVRKDSKGALVEIALKAKNPFCNSTIKPIASKFVLRVEKKRVSIYAGSVRAVPSHEIYVKRQGKNYKTLKRVQSKSFSCLFTVAHCTTAPLTTQWVSY</sequence>
<organism evidence="2 3">
    <name type="scientific">Aeromicrobium senzhongii</name>
    <dbReference type="NCBI Taxonomy" id="2663859"/>
    <lineage>
        <taxon>Bacteria</taxon>
        <taxon>Bacillati</taxon>
        <taxon>Actinomycetota</taxon>
        <taxon>Actinomycetes</taxon>
        <taxon>Propionibacteriales</taxon>
        <taxon>Nocardioidaceae</taxon>
        <taxon>Aeromicrobium</taxon>
    </lineage>
</organism>
<evidence type="ECO:0000256" key="1">
    <source>
        <dbReference type="SAM" id="SignalP"/>
    </source>
</evidence>
<accession>A0ABX6STL9</accession>
<evidence type="ECO:0000313" key="3">
    <source>
        <dbReference type="Proteomes" id="UP000515871"/>
    </source>
</evidence>
<dbReference type="Proteomes" id="UP000515871">
    <property type="component" value="Chromosome"/>
</dbReference>
<evidence type="ECO:0000313" key="2">
    <source>
        <dbReference type="EMBL" id="QNL94758.1"/>
    </source>
</evidence>
<name>A0ABX6STL9_9ACTN</name>
<gene>
    <name evidence="2" type="ORF">H9L21_01985</name>
</gene>
<proteinExistence type="predicted"/>
<dbReference type="RefSeq" id="WP_154595894.1">
    <property type="nucleotide sequence ID" value="NZ_CP060587.1"/>
</dbReference>
<dbReference type="PROSITE" id="PS51257">
    <property type="entry name" value="PROKAR_LIPOPROTEIN"/>
    <property type="match status" value="1"/>
</dbReference>
<feature type="signal peptide" evidence="1">
    <location>
        <begin position="1"/>
        <end position="27"/>
    </location>
</feature>
<protein>
    <submittedName>
        <fullName evidence="2">Uncharacterized protein</fullName>
    </submittedName>
</protein>
<reference evidence="2 3" key="1">
    <citation type="submission" date="2020-08" db="EMBL/GenBank/DDBJ databases">
        <title>Novel species in genus Aeromicrobium.</title>
        <authorList>
            <person name="Zhang G."/>
        </authorList>
    </citation>
    <scope>NUCLEOTIDE SEQUENCE [LARGE SCALE GENOMIC DNA]</scope>
    <source>
        <strain evidence="3">zg-629</strain>
    </source>
</reference>
<feature type="chain" id="PRO_5047270213" evidence="1">
    <location>
        <begin position="28"/>
        <end position="229"/>
    </location>
</feature>
<keyword evidence="1" id="KW-0732">Signal</keyword>
<keyword evidence="3" id="KW-1185">Reference proteome</keyword>